<dbReference type="AlphaFoldDB" id="A0A8J4ECD2"/>
<protein>
    <recommendedName>
        <fullName evidence="6">Helicase XPB/Ssl2 N-terminal domain-containing protein</fullName>
    </recommendedName>
</protein>
<organism evidence="4 5">
    <name type="scientific">Virgisporangium ochraceum</name>
    <dbReference type="NCBI Taxonomy" id="65505"/>
    <lineage>
        <taxon>Bacteria</taxon>
        <taxon>Bacillati</taxon>
        <taxon>Actinomycetota</taxon>
        <taxon>Actinomycetes</taxon>
        <taxon>Micromonosporales</taxon>
        <taxon>Micromonosporaceae</taxon>
        <taxon>Virgisporangium</taxon>
    </lineage>
</organism>
<evidence type="ECO:0000256" key="1">
    <source>
        <dbReference type="SAM" id="MobiDB-lite"/>
    </source>
</evidence>
<dbReference type="PROSITE" id="PS52050">
    <property type="entry name" value="WYL"/>
    <property type="match status" value="1"/>
</dbReference>
<evidence type="ECO:0000259" key="2">
    <source>
        <dbReference type="Pfam" id="PF13280"/>
    </source>
</evidence>
<dbReference type="Pfam" id="PF13280">
    <property type="entry name" value="WYL"/>
    <property type="match status" value="1"/>
</dbReference>
<reference evidence="4" key="1">
    <citation type="submission" date="2021-01" db="EMBL/GenBank/DDBJ databases">
        <title>Whole genome shotgun sequence of Virgisporangium ochraceum NBRC 16418.</title>
        <authorList>
            <person name="Komaki H."/>
            <person name="Tamura T."/>
        </authorList>
    </citation>
    <scope>NUCLEOTIDE SEQUENCE</scope>
    <source>
        <strain evidence="4">NBRC 16418</strain>
    </source>
</reference>
<accession>A0A8J4ECD2</accession>
<feature type="compositionally biased region" description="Low complexity" evidence="1">
    <location>
        <begin position="1"/>
        <end position="10"/>
    </location>
</feature>
<gene>
    <name evidence="4" type="ORF">Voc01_043200</name>
</gene>
<feature type="domain" description="Helicase XPB/Ssl2 N-terminal" evidence="3">
    <location>
        <begin position="525"/>
        <end position="641"/>
    </location>
</feature>
<dbReference type="EMBL" id="BOPH01000062">
    <property type="protein sequence ID" value="GIJ69403.1"/>
    <property type="molecule type" value="Genomic_DNA"/>
</dbReference>
<keyword evidence="5" id="KW-1185">Reference proteome</keyword>
<sequence length="809" mass="85769">MRKPPGNRGRPNGGTNRGHPFPVRFSIRELSYAGRNLWFVRPHSMSRWLRGLAPAELAGILVRRPESAAVPTLRDLGDLAARLSQHHHVHATLRGLCAPAVQVAEAAQALVAPGDEAVSRAGLAELLGRSADDPELTAALEVLYQRALAWPADERVVLVGPLRSGFTFPLGLGRPAAKLFEARPADEVRRIGERLGLRLAGRNKQSAIEAVATRLGDPERVRALVDGAPEGLATFLGEVAATGPQVEGEFGYLPDDLRWAVERGLLVSDGWERAEMPREVSIALRGPGWHAPFTPRPPLPPLAVADAAAVEREAAAATAALLSAVGAVLDEAPFVLLRAGGLGAREIKRVSRATGASDFEVGFVVDLASAAGLLAGTPDEVLPSTEYDGWAAEPPAVRLAALVDAWYEQHRERSSSVPLKPEYGLAGTEGLRHTMLAVLAEVGGALPANGSLLIPLLSWHAPLALDLPGEEPATVVLRLWREAVALGLVARGVLSPLGRAVVDGTDLVAAAQSLVIEPAERATFQADLTAMVSGTPSVSLGRLLDSCAEREVRGAASMWRFTPASVRRALDGGATPEGLVESLRAAGTLPQAVEYLVNDVARRHGSLRVRAVGCVLHGLDPALLAEVTADRRLAPLGLAALTPTVLASTRPPAETLAALRGAGYAPVAEDATGEVLVDVPAQRRAERPVTVRRVRRRTPSVRPADAAALAKKLIAASESTADSTPDRTDEADRTWLAGSPVTTDLDLLDDAIAKELPVHIDYVSKDGRRSSRMINPVEITGGKILLAWCHLRNEERAFALSRILSVSRP</sequence>
<evidence type="ECO:0000313" key="5">
    <source>
        <dbReference type="Proteomes" id="UP000635606"/>
    </source>
</evidence>
<dbReference type="Pfam" id="PF13625">
    <property type="entry name" value="Helicase_C_3"/>
    <property type="match status" value="1"/>
</dbReference>
<evidence type="ECO:0000313" key="4">
    <source>
        <dbReference type="EMBL" id="GIJ69403.1"/>
    </source>
</evidence>
<proteinExistence type="predicted"/>
<evidence type="ECO:0008006" key="6">
    <source>
        <dbReference type="Google" id="ProtNLM"/>
    </source>
</evidence>
<dbReference type="InterPro" id="IPR032830">
    <property type="entry name" value="XPB/Ssl2_N"/>
</dbReference>
<evidence type="ECO:0000259" key="3">
    <source>
        <dbReference type="Pfam" id="PF13625"/>
    </source>
</evidence>
<feature type="domain" description="WYL" evidence="2">
    <location>
        <begin position="745"/>
        <end position="806"/>
    </location>
</feature>
<dbReference type="Proteomes" id="UP000635606">
    <property type="component" value="Unassembled WGS sequence"/>
</dbReference>
<dbReference type="InterPro" id="IPR026881">
    <property type="entry name" value="WYL_dom"/>
</dbReference>
<name>A0A8J4ECD2_9ACTN</name>
<comment type="caution">
    <text evidence="4">The sequence shown here is derived from an EMBL/GenBank/DDBJ whole genome shotgun (WGS) entry which is preliminary data.</text>
</comment>
<feature type="region of interest" description="Disordered" evidence="1">
    <location>
        <begin position="1"/>
        <end position="20"/>
    </location>
</feature>